<reference evidence="2 3" key="1">
    <citation type="submission" date="2023-04" db="EMBL/GenBank/DDBJ databases">
        <title>A novel bacteria isolated from coastal sediment.</title>
        <authorList>
            <person name="Liu X.-J."/>
            <person name="Du Z.-J."/>
        </authorList>
    </citation>
    <scope>NUCLEOTIDE SEQUENCE [LARGE SCALE GENOMIC DNA]</scope>
    <source>
        <strain evidence="2 3">SDUM461004</strain>
    </source>
</reference>
<feature type="transmembrane region" description="Helical" evidence="1">
    <location>
        <begin position="56"/>
        <end position="79"/>
    </location>
</feature>
<dbReference type="RefSeq" id="WP_308984679.1">
    <property type="nucleotide sequence ID" value="NZ_JARXIC010000009.1"/>
</dbReference>
<keyword evidence="3" id="KW-1185">Reference proteome</keyword>
<keyword evidence="1" id="KW-1133">Transmembrane helix</keyword>
<accession>A0ABU1AKC5</accession>
<dbReference type="Pfam" id="PF11821">
    <property type="entry name" value="ActD"/>
    <property type="match status" value="1"/>
</dbReference>
<name>A0ABU1AKC5_9BACT</name>
<sequence>MSESYGIIASFPNTPAFFHAAEKVRDAGYKKWDTYSSFPVHGMPAAQGQPRSKVPVFTFCGGVSGFSLGLSIVWFMNAFNYPLIVGGQPFFSPVFPFPIMYELTILLSAFGTLGGMFITNLLPQHYNSLFNSDKFLEVSGDRLVIAIEARDGQYDPVATRRFLEEIGGTDIEEVSA</sequence>
<protein>
    <submittedName>
        <fullName evidence="2">DUF3341 domain-containing protein</fullName>
    </submittedName>
</protein>
<proteinExistence type="predicted"/>
<evidence type="ECO:0000313" key="2">
    <source>
        <dbReference type="EMBL" id="MDQ8194196.1"/>
    </source>
</evidence>
<keyword evidence="1" id="KW-0812">Transmembrane</keyword>
<dbReference type="Proteomes" id="UP001243717">
    <property type="component" value="Unassembled WGS sequence"/>
</dbReference>
<dbReference type="PANTHER" id="PTHR40394:SF2">
    <property type="entry name" value="QUINOL:CYTOCHROME C OXIDOREDUCTASE MEMBRANE PROTEIN"/>
    <property type="match status" value="1"/>
</dbReference>
<evidence type="ECO:0000256" key="1">
    <source>
        <dbReference type="SAM" id="Phobius"/>
    </source>
</evidence>
<dbReference type="EMBL" id="JARXIC010000009">
    <property type="protein sequence ID" value="MDQ8194196.1"/>
    <property type="molecule type" value="Genomic_DNA"/>
</dbReference>
<dbReference type="PANTHER" id="PTHR40394">
    <property type="entry name" value="LIPOPROTEIN-RELATED"/>
    <property type="match status" value="1"/>
</dbReference>
<feature type="transmembrane region" description="Helical" evidence="1">
    <location>
        <begin position="99"/>
        <end position="122"/>
    </location>
</feature>
<comment type="caution">
    <text evidence="2">The sequence shown here is derived from an EMBL/GenBank/DDBJ whole genome shotgun (WGS) entry which is preliminary data.</text>
</comment>
<gene>
    <name evidence="2" type="ORF">QEH59_07155</name>
</gene>
<evidence type="ECO:0000313" key="3">
    <source>
        <dbReference type="Proteomes" id="UP001243717"/>
    </source>
</evidence>
<dbReference type="InterPro" id="IPR021776">
    <property type="entry name" value="ActD"/>
</dbReference>
<organism evidence="2 3">
    <name type="scientific">Thalassobacterium sedimentorum</name>
    <dbReference type="NCBI Taxonomy" id="3041258"/>
    <lineage>
        <taxon>Bacteria</taxon>
        <taxon>Pseudomonadati</taxon>
        <taxon>Verrucomicrobiota</taxon>
        <taxon>Opitutia</taxon>
        <taxon>Puniceicoccales</taxon>
        <taxon>Coraliomargaritaceae</taxon>
        <taxon>Thalassobacterium</taxon>
    </lineage>
</organism>
<keyword evidence="1" id="KW-0472">Membrane</keyword>